<dbReference type="EMBL" id="JASCIQ010000017">
    <property type="protein sequence ID" value="MDI3405620.1"/>
    <property type="molecule type" value="Genomic_DNA"/>
</dbReference>
<proteinExistence type="predicted"/>
<name>A0ABT6SBP3_9ACTN</name>
<accession>A0ABT6SBP3</accession>
<dbReference type="Proteomes" id="UP001223978">
    <property type="component" value="Unassembled WGS sequence"/>
</dbReference>
<evidence type="ECO:0000313" key="1">
    <source>
        <dbReference type="EMBL" id="MDI3405620.1"/>
    </source>
</evidence>
<dbReference type="RefSeq" id="WP_282543559.1">
    <property type="nucleotide sequence ID" value="NZ_JASCIQ010000017.1"/>
</dbReference>
<evidence type="ECO:0000313" key="2">
    <source>
        <dbReference type="Proteomes" id="UP001223978"/>
    </source>
</evidence>
<organism evidence="1 2">
    <name type="scientific">Streptomyces cavernicola</name>
    <dbReference type="NCBI Taxonomy" id="3043613"/>
    <lineage>
        <taxon>Bacteria</taxon>
        <taxon>Bacillati</taxon>
        <taxon>Actinomycetota</taxon>
        <taxon>Actinomycetes</taxon>
        <taxon>Kitasatosporales</taxon>
        <taxon>Streptomycetaceae</taxon>
        <taxon>Streptomyces</taxon>
    </lineage>
</organism>
<keyword evidence="2" id="KW-1185">Reference proteome</keyword>
<gene>
    <name evidence="1" type="ORF">QIS96_17555</name>
</gene>
<evidence type="ECO:0008006" key="3">
    <source>
        <dbReference type="Google" id="ProtNLM"/>
    </source>
</evidence>
<comment type="caution">
    <text evidence="1">The sequence shown here is derived from an EMBL/GenBank/DDBJ whole genome shotgun (WGS) entry which is preliminary data.</text>
</comment>
<protein>
    <recommendedName>
        <fullName evidence="3">PE-PGRS family protein</fullName>
    </recommendedName>
</protein>
<reference evidence="1 2" key="1">
    <citation type="submission" date="2023-05" db="EMBL/GenBank/DDBJ databases">
        <title>Draft genome sequence of Streptomyces sp. B-S-A6 isolated from a cave soil in Thailand.</title>
        <authorList>
            <person name="Chamroensaksri N."/>
            <person name="Muangham S."/>
        </authorList>
    </citation>
    <scope>NUCLEOTIDE SEQUENCE [LARGE SCALE GENOMIC DNA]</scope>
    <source>
        <strain evidence="1 2">B-S-A6</strain>
    </source>
</reference>
<sequence>MLMGCLLLIVGSPGVGELARLLAGVWGVTPDDIDLADAADEGAERNWTATVLCEYRQVVGDVRLLLQVYVQEWMASPPDEAEAAGRLARLAGRTVLYPVGEYDYAAATPAGDVIRVRVVEPDDEHEPWRVTMAEAPVPGLGGAVVEPLPEKLRAVPLATPATDAFRACADPDGTLPGDAPENRARAALLHWERLVRRMAEGWPPDGTYRRDLYADDLEARDDLSELGLPAPVRLDLDARLAVLDAEFTGLTVPGAPVSGATDHAAWWWQRRPRETPRVEGGGTLR</sequence>